<reference evidence="1" key="1">
    <citation type="journal article" date="2024" name="Gigascience">
        <title>Chromosome-level genome of the poultry shaft louse Menopon gallinae provides insight into the host-switching and adaptive evolution of parasitic lice.</title>
        <authorList>
            <person name="Xu Y."/>
            <person name="Ma L."/>
            <person name="Liu S."/>
            <person name="Liang Y."/>
            <person name="Liu Q."/>
            <person name="He Z."/>
            <person name="Tian L."/>
            <person name="Duan Y."/>
            <person name="Cai W."/>
            <person name="Li H."/>
            <person name="Song F."/>
        </authorList>
    </citation>
    <scope>NUCLEOTIDE SEQUENCE</scope>
    <source>
        <strain evidence="1">Cailab_2023a</strain>
    </source>
</reference>
<protein>
    <submittedName>
        <fullName evidence="1">Uncharacterized protein</fullName>
    </submittedName>
</protein>
<dbReference type="InterPro" id="IPR011992">
    <property type="entry name" value="EF-hand-dom_pair"/>
</dbReference>
<comment type="caution">
    <text evidence="1">The sequence shown here is derived from an EMBL/GenBank/DDBJ whole genome shotgun (WGS) entry which is preliminary data.</text>
</comment>
<dbReference type="SUPFAM" id="SSF47473">
    <property type="entry name" value="EF-hand"/>
    <property type="match status" value="1"/>
</dbReference>
<evidence type="ECO:0000313" key="1">
    <source>
        <dbReference type="EMBL" id="KAL0266136.1"/>
    </source>
</evidence>
<gene>
    <name evidence="1" type="ORF">PYX00_011852</name>
</gene>
<sequence>MHSLEREIAVKKRAAELLRKLNWSIRARSEYEKIAAHFLLMQESFESDRQELETLLSAFLNKLTKRQEMAQILNKMLLDLKSMYGNIATTHAVYKIRKYRPPENLRIEVLDKGVHETGLRDFKESRVLAEVVASQIRKDIPVHIEAIERIKGLFDYRSDISGQIQDIKNVVIDGDCTPFRDLLDPVDSAKNKIAYLEHIASAARSRDCVYRSAIALFRECDKSNKNRIHLNDLVKCLKSLNCHLSKDLEKKVLEGTQSVFTFEEYLDAISYLRTDDAGAAQFQQDAEELSSNGTITPRMLNLGAEDTEFLMDKSGAIDLEIVLGELEVV</sequence>
<dbReference type="AlphaFoldDB" id="A0AAW2H8V3"/>
<dbReference type="EMBL" id="JARGDH010000006">
    <property type="protein sequence ID" value="KAL0266136.1"/>
    <property type="molecule type" value="Genomic_DNA"/>
</dbReference>
<organism evidence="1">
    <name type="scientific">Menopon gallinae</name>
    <name type="common">poultry shaft louse</name>
    <dbReference type="NCBI Taxonomy" id="328185"/>
    <lineage>
        <taxon>Eukaryota</taxon>
        <taxon>Metazoa</taxon>
        <taxon>Ecdysozoa</taxon>
        <taxon>Arthropoda</taxon>
        <taxon>Hexapoda</taxon>
        <taxon>Insecta</taxon>
        <taxon>Pterygota</taxon>
        <taxon>Neoptera</taxon>
        <taxon>Paraneoptera</taxon>
        <taxon>Psocodea</taxon>
        <taxon>Troctomorpha</taxon>
        <taxon>Phthiraptera</taxon>
        <taxon>Amblycera</taxon>
        <taxon>Menoponidae</taxon>
        <taxon>Menopon</taxon>
    </lineage>
</organism>
<accession>A0AAW2H8V3</accession>
<proteinExistence type="predicted"/>
<name>A0AAW2H8V3_9NEOP</name>